<dbReference type="EMBL" id="JAJEQR010000002">
    <property type="protein sequence ID" value="MCC2229502.1"/>
    <property type="molecule type" value="Genomic_DNA"/>
</dbReference>
<dbReference type="Proteomes" id="UP001198182">
    <property type="component" value="Unassembled WGS sequence"/>
</dbReference>
<evidence type="ECO:0000313" key="1">
    <source>
        <dbReference type="EMBL" id="MCC2229502.1"/>
    </source>
</evidence>
<keyword evidence="2" id="KW-1185">Reference proteome</keyword>
<dbReference type="AlphaFoldDB" id="A0AAE3E6Q5"/>
<accession>A0AAE3E6Q5</accession>
<evidence type="ECO:0000313" key="2">
    <source>
        <dbReference type="Proteomes" id="UP001198182"/>
    </source>
</evidence>
<name>A0AAE3E6Q5_9FIRM</name>
<reference evidence="1" key="1">
    <citation type="submission" date="2021-10" db="EMBL/GenBank/DDBJ databases">
        <title>Anaerobic single-cell dispensing facilitates the cultivation of human gut bacteria.</title>
        <authorList>
            <person name="Afrizal A."/>
        </authorList>
    </citation>
    <scope>NUCLEOTIDE SEQUENCE</scope>
    <source>
        <strain evidence="1">CLA-AA-H215</strain>
    </source>
</reference>
<proteinExistence type="predicted"/>
<gene>
    <name evidence="1" type="ORF">LKD81_00615</name>
</gene>
<sequence length="302" mass="34645">MENEKRKVGDYTVLCAVNIGAREIILAENEQSANGERFLCCYGERNDIFEKFTECAVGDDYIDAAMFFAERIKQDAERFRAEVEKLDIPVTVITQADCIPDHYKNDINGKIIAINPAILKPEYQRADRQLFLVTGGFGASANARGSAVFCKNLYDGKNTRYERMDVLGEVKPECMPDWAEKKAILFRHTQSSKLMFEYGGRMFSPYRLFTKAENTLDFISLHTARDFELGFISKDCPESKTSYSYAEFYKKSSIKNCDLFVCADNGKLYCPGENELFEWQGEVGKSDFDRKLHTKPQKEHER</sequence>
<protein>
    <submittedName>
        <fullName evidence="1">Uncharacterized protein</fullName>
    </submittedName>
</protein>
<organism evidence="1 2">
    <name type="scientific">Hominifimenecus microfluidus</name>
    <dbReference type="NCBI Taxonomy" id="2885348"/>
    <lineage>
        <taxon>Bacteria</taxon>
        <taxon>Bacillati</taxon>
        <taxon>Bacillota</taxon>
        <taxon>Clostridia</taxon>
        <taxon>Lachnospirales</taxon>
        <taxon>Lachnospiraceae</taxon>
        <taxon>Hominifimenecus</taxon>
    </lineage>
</organism>
<comment type="caution">
    <text evidence="1">The sequence shown here is derived from an EMBL/GenBank/DDBJ whole genome shotgun (WGS) entry which is preliminary data.</text>
</comment>
<dbReference type="RefSeq" id="WP_308452335.1">
    <property type="nucleotide sequence ID" value="NZ_JAJEQR010000002.1"/>
</dbReference>